<keyword evidence="2" id="KW-0812">Transmembrane</keyword>
<dbReference type="Gene3D" id="3.40.50.1110">
    <property type="entry name" value="SGNH hydrolase"/>
    <property type="match status" value="1"/>
</dbReference>
<dbReference type="OrthoDB" id="10265800at2759"/>
<name>A0A077WRV6_9FUNG</name>
<dbReference type="InterPro" id="IPR038885">
    <property type="entry name" value="PLB1"/>
</dbReference>
<proteinExistence type="predicted"/>
<sequence>MQDYNGHHHHFTAIGKSATWFSLCLCSAFVLSMFSSIYPTLAMSVVFRTQASTVSPDGHPPPTGNNSNASVPLVIDCPRLPPREGAQSVQDLRPDDIRLVMGIGDSVMAGFGAKGIINNRFISLNTLKENRGVSFAMGGDPGAMTVPNLIQYYSPDLLGSSVGDHMISICFGDEICPHGQYRESIDKMNAAQSGARSLNLNHEIDYLLERLDELYHDQQIQPTDWKLLTFFIGSNDICHSCTTPTSLPIPFAINVADAIDRIRKTIQNVLVQLVSCVSMKSLLKRKPIHNIVSHFHAVALLCMITNANVLILKPTGPS</sequence>
<evidence type="ECO:0000313" key="3">
    <source>
        <dbReference type="EMBL" id="CDS09954.1"/>
    </source>
</evidence>
<organism evidence="3">
    <name type="scientific">Lichtheimia ramosa</name>
    <dbReference type="NCBI Taxonomy" id="688394"/>
    <lineage>
        <taxon>Eukaryota</taxon>
        <taxon>Fungi</taxon>
        <taxon>Fungi incertae sedis</taxon>
        <taxon>Mucoromycota</taxon>
        <taxon>Mucoromycotina</taxon>
        <taxon>Mucoromycetes</taxon>
        <taxon>Mucorales</taxon>
        <taxon>Lichtheimiaceae</taxon>
        <taxon>Lichtheimia</taxon>
    </lineage>
</organism>
<dbReference type="PANTHER" id="PTHR21325:SF31">
    <property type="entry name" value="GH22081P-RELATED"/>
    <property type="match status" value="1"/>
</dbReference>
<evidence type="ECO:0000256" key="1">
    <source>
        <dbReference type="SAM" id="MobiDB-lite"/>
    </source>
</evidence>
<dbReference type="GO" id="GO:0006644">
    <property type="term" value="P:phospholipid metabolic process"/>
    <property type="evidence" value="ECO:0007669"/>
    <property type="project" value="TreeGrafter"/>
</dbReference>
<dbReference type="EMBL" id="LK023335">
    <property type="protein sequence ID" value="CDS09954.1"/>
    <property type="molecule type" value="Genomic_DNA"/>
</dbReference>
<dbReference type="PANTHER" id="PTHR21325">
    <property type="entry name" value="PHOSPHOLIPASE B, PLB1"/>
    <property type="match status" value="1"/>
</dbReference>
<dbReference type="InterPro" id="IPR036514">
    <property type="entry name" value="SGNH_hydro_sf"/>
</dbReference>
<keyword evidence="2" id="KW-0472">Membrane</keyword>
<gene>
    <name evidence="3" type="ORF">LRAMOSA02631</name>
</gene>
<dbReference type="GO" id="GO:0004620">
    <property type="term" value="F:phospholipase activity"/>
    <property type="evidence" value="ECO:0007669"/>
    <property type="project" value="InterPro"/>
</dbReference>
<feature type="transmembrane region" description="Helical" evidence="2">
    <location>
        <begin position="20"/>
        <end position="41"/>
    </location>
</feature>
<dbReference type="InterPro" id="IPR001087">
    <property type="entry name" value="GDSL"/>
</dbReference>
<feature type="region of interest" description="Disordered" evidence="1">
    <location>
        <begin position="52"/>
        <end position="71"/>
    </location>
</feature>
<reference evidence="3" key="1">
    <citation type="journal article" date="2014" name="Genome Announc.">
        <title>De novo whole-genome sequence and genome annotation of Lichtheimia ramosa.</title>
        <authorList>
            <person name="Linde J."/>
            <person name="Schwartze V."/>
            <person name="Binder U."/>
            <person name="Lass-Florl C."/>
            <person name="Voigt K."/>
            <person name="Horn F."/>
        </authorList>
    </citation>
    <scope>NUCLEOTIDE SEQUENCE</scope>
    <source>
        <strain evidence="3">JMRC FSU:6197</strain>
    </source>
</reference>
<accession>A0A077WRV6</accession>
<dbReference type="Pfam" id="PF00657">
    <property type="entry name" value="Lipase_GDSL"/>
    <property type="match status" value="1"/>
</dbReference>
<protein>
    <submittedName>
        <fullName evidence="3">Uncharacterized protein</fullName>
    </submittedName>
</protein>
<evidence type="ECO:0000256" key="2">
    <source>
        <dbReference type="SAM" id="Phobius"/>
    </source>
</evidence>
<keyword evidence="2" id="KW-1133">Transmembrane helix</keyword>
<dbReference type="SUPFAM" id="SSF52266">
    <property type="entry name" value="SGNH hydrolase"/>
    <property type="match status" value="1"/>
</dbReference>
<dbReference type="AlphaFoldDB" id="A0A077WRV6"/>